<protein>
    <submittedName>
        <fullName evidence="2">Cobalamin (Vitamin B12) biosynthesis CbiG protein (CbiG)</fullName>
        <ecNumber evidence="2">3.7.1.12</ecNumber>
    </submittedName>
</protein>
<dbReference type="Pfam" id="PF01890">
    <property type="entry name" value="CbiG_C"/>
    <property type="match status" value="1"/>
</dbReference>
<gene>
    <name evidence="2" type="primary">cbiG</name>
</gene>
<proteinExistence type="predicted"/>
<sequence length="70" mass="7939">MIISDEQINDNEILENAVVYRPPSLVIGIGLHWDTTNDKIIEGLDASLQKFNLSKKSIARFVSIKKKRTL</sequence>
<organism evidence="2">
    <name type="scientific">uncultured marine thaumarchaeote SAT1000_06_A02</name>
    <dbReference type="NCBI Taxonomy" id="1456359"/>
    <lineage>
        <taxon>Archaea</taxon>
        <taxon>Nitrososphaerota</taxon>
        <taxon>environmental samples</taxon>
    </lineage>
</organism>
<dbReference type="InterPro" id="IPR036518">
    <property type="entry name" value="CobE/GbiG_C_sf"/>
</dbReference>
<feature type="domain" description="CobE/GbiG C-terminal" evidence="1">
    <location>
        <begin position="25"/>
        <end position="68"/>
    </location>
</feature>
<reference evidence="2" key="1">
    <citation type="journal article" date="2014" name="Genome Biol. Evol.">
        <title>Pangenome evidence for extensive interdomain horizontal transfer affecting lineage core and shell genes in uncultured planktonic thaumarchaeota and euryarchaeota.</title>
        <authorList>
            <person name="Deschamps P."/>
            <person name="Zivanovic Y."/>
            <person name="Moreira D."/>
            <person name="Rodriguez-Valera F."/>
            <person name="Lopez-Garcia P."/>
        </authorList>
    </citation>
    <scope>NUCLEOTIDE SEQUENCE</scope>
</reference>
<dbReference type="InterPro" id="IPR002750">
    <property type="entry name" value="CobE/GbiG_C"/>
</dbReference>
<dbReference type="Gene3D" id="3.30.420.180">
    <property type="entry name" value="CobE/GbiG C-terminal domain"/>
    <property type="match status" value="1"/>
</dbReference>
<keyword evidence="2" id="KW-0378">Hydrolase</keyword>
<name>A0A075I1C6_9ARCH</name>
<dbReference type="AlphaFoldDB" id="A0A075I1C6"/>
<dbReference type="EC" id="3.7.1.12" evidence="2"/>
<dbReference type="GO" id="GO:0043779">
    <property type="term" value="F:cobalt-precorrin-5A acetaldehyde-lyase activity"/>
    <property type="evidence" value="ECO:0007669"/>
    <property type="project" value="UniProtKB-EC"/>
</dbReference>
<accession>A0A075I1C6</accession>
<dbReference type="EMBL" id="KF901196">
    <property type="protein sequence ID" value="AIF21744.1"/>
    <property type="molecule type" value="Genomic_DNA"/>
</dbReference>
<evidence type="ECO:0000259" key="1">
    <source>
        <dbReference type="Pfam" id="PF01890"/>
    </source>
</evidence>
<dbReference type="GO" id="GO:0009236">
    <property type="term" value="P:cobalamin biosynthetic process"/>
    <property type="evidence" value="ECO:0007669"/>
    <property type="project" value="InterPro"/>
</dbReference>
<evidence type="ECO:0000313" key="2">
    <source>
        <dbReference type="EMBL" id="AIF21744.1"/>
    </source>
</evidence>
<dbReference type="SUPFAM" id="SSF159664">
    <property type="entry name" value="CobE/GbiG C-terminal domain-like"/>
    <property type="match status" value="1"/>
</dbReference>